<organism evidence="1 2">
    <name type="scientific">Vaccinium darrowii</name>
    <dbReference type="NCBI Taxonomy" id="229202"/>
    <lineage>
        <taxon>Eukaryota</taxon>
        <taxon>Viridiplantae</taxon>
        <taxon>Streptophyta</taxon>
        <taxon>Embryophyta</taxon>
        <taxon>Tracheophyta</taxon>
        <taxon>Spermatophyta</taxon>
        <taxon>Magnoliopsida</taxon>
        <taxon>eudicotyledons</taxon>
        <taxon>Gunneridae</taxon>
        <taxon>Pentapetalae</taxon>
        <taxon>asterids</taxon>
        <taxon>Ericales</taxon>
        <taxon>Ericaceae</taxon>
        <taxon>Vaccinioideae</taxon>
        <taxon>Vaccinieae</taxon>
        <taxon>Vaccinium</taxon>
    </lineage>
</organism>
<dbReference type="EMBL" id="CM037152">
    <property type="protein sequence ID" value="KAH7833864.1"/>
    <property type="molecule type" value="Genomic_DNA"/>
</dbReference>
<name>A0ACB7WZV9_9ERIC</name>
<reference evidence="1 2" key="1">
    <citation type="journal article" date="2021" name="Hortic Res">
        <title>High-quality reference genome and annotation aids understanding of berry development for evergreen blueberry (Vaccinium darrowii).</title>
        <authorList>
            <person name="Yu J."/>
            <person name="Hulse-Kemp A.M."/>
            <person name="Babiker E."/>
            <person name="Staton M."/>
        </authorList>
    </citation>
    <scope>NUCLEOTIDE SEQUENCE [LARGE SCALE GENOMIC DNA]</scope>
    <source>
        <strain evidence="2">cv. NJ 8807/NJ 8810</strain>
        <tissue evidence="1">Young leaf</tissue>
    </source>
</reference>
<protein>
    <submittedName>
        <fullName evidence="1">Uncharacterized protein</fullName>
    </submittedName>
</protein>
<evidence type="ECO:0000313" key="1">
    <source>
        <dbReference type="EMBL" id="KAH7833864.1"/>
    </source>
</evidence>
<keyword evidence="2" id="KW-1185">Reference proteome</keyword>
<sequence>MTPHPTPSPPDSSSLMLDSFQFMDESSDQDLLLDVPSNNSFPQAELLFPTSRCPPACLDGAIHFAARHRGDESARLICSFDLGDNEFKMILLPNDLANAGTEIKIRTVVFRGLLSLLCDEYFESCSIWIMKEYGVVNSWYKYVKVDLAGGIGMVIGVRNNGHILLAEGNPPPPWELSSYDPQNKEIKKLGINFTIGDHVDTYEENLILLDKTDVLVSRRGGSRKRKDRSISLPPPGIAEKTNGRFSVFGFDLRSNDYKVVRVSYRFEEAPLVQVYSLNAGSWKVSSRAGNSFPLGIRRRYTRYPPACLDGAIHFAAQRRGDQSARLICSFDLDDNVFTTISLPNDLANARTKIRTVVFRGLLSLLCEEKLDFTYYYIRSIWIMKEYGVVGSWYKYVEVDITRQIQRVIGIRNNGHILLLEGEFLEPWELSSYDPQNKEIKKLGIKGAIYHFHVDIDEENLILLDKKDVPVSRSGDSKKGKDRLERYKLGERGLVIDTEKGEDKTFRVILDVGFSLKLVGYVKGLFCFSNEKDKFFLRNLSIRRSISLPTPGIAENTYGCLSGFGFDSQSNDYKVVRVSFRFKEVPIVQVYSLNAGSWKVSSRAGNSFPLGIRLLYTGCPPACLDGAIHFAAQHRGNQSPKLICSFDLGNDMFKTMSLPNDLANARTDIRTVVFRGLLSLLCNGYLAFGDKFCSIWIMKEYGVVDSWYKYVKVDLTGGIVSVIGIQNNGHILLEKANFQQPWELSLYDPQNKEVKKLGINASMYRFHVDIDVENLILLNKTDDGGSKKGTDR</sequence>
<dbReference type="Proteomes" id="UP000828048">
    <property type="component" value="Chromosome 2"/>
</dbReference>
<gene>
    <name evidence="1" type="ORF">Vadar_010549</name>
</gene>
<accession>A0ACB7WZV9</accession>
<proteinExistence type="predicted"/>
<evidence type="ECO:0000313" key="2">
    <source>
        <dbReference type="Proteomes" id="UP000828048"/>
    </source>
</evidence>
<comment type="caution">
    <text evidence="1">The sequence shown here is derived from an EMBL/GenBank/DDBJ whole genome shotgun (WGS) entry which is preliminary data.</text>
</comment>